<protein>
    <submittedName>
        <fullName evidence="2">Uncharacterized protein</fullName>
    </submittedName>
</protein>
<evidence type="ECO:0000313" key="3">
    <source>
        <dbReference type="Proteomes" id="UP001153069"/>
    </source>
</evidence>
<name>A0A9N8ELS1_9STRA</name>
<comment type="caution">
    <text evidence="2">The sequence shown here is derived from an EMBL/GenBank/DDBJ whole genome shotgun (WGS) entry which is preliminary data.</text>
</comment>
<dbReference type="Proteomes" id="UP001153069">
    <property type="component" value="Unassembled WGS sequence"/>
</dbReference>
<sequence length="250" mass="26766">MMNQSSLRTLLAATLVAAAGAFTSPQLHAVNFHQQTSLFAVIRGDEINNAVSEGAGGVHLARDSAIKITGEVKHKPGSANPKPAELLRYTQFQQVSDDLASSVKIVCTGRGTEVYRDPGDSTVKDVAYAPHDAVRDALNAAGSTQDADRLVINFLGGDDLQVMEVLEAVEQLVLNLDVKTKTKITFNSLCHGAFPMEQAALTVVKVEDDSDSEGAEQLKGVEKALADGEVYFQDGKYFTVVKEDITDAVE</sequence>
<gene>
    <name evidence="2" type="ORF">SEMRO_1328_G263150.1</name>
</gene>
<evidence type="ECO:0000256" key="1">
    <source>
        <dbReference type="SAM" id="SignalP"/>
    </source>
</evidence>
<proteinExistence type="predicted"/>
<organism evidence="2 3">
    <name type="scientific">Seminavis robusta</name>
    <dbReference type="NCBI Taxonomy" id="568900"/>
    <lineage>
        <taxon>Eukaryota</taxon>
        <taxon>Sar</taxon>
        <taxon>Stramenopiles</taxon>
        <taxon>Ochrophyta</taxon>
        <taxon>Bacillariophyta</taxon>
        <taxon>Bacillariophyceae</taxon>
        <taxon>Bacillariophycidae</taxon>
        <taxon>Naviculales</taxon>
        <taxon>Naviculaceae</taxon>
        <taxon>Seminavis</taxon>
    </lineage>
</organism>
<feature type="chain" id="PRO_5040334100" evidence="1">
    <location>
        <begin position="22"/>
        <end position="250"/>
    </location>
</feature>
<keyword evidence="1" id="KW-0732">Signal</keyword>
<dbReference type="AlphaFoldDB" id="A0A9N8ELS1"/>
<evidence type="ECO:0000313" key="2">
    <source>
        <dbReference type="EMBL" id="CAB9522660.1"/>
    </source>
</evidence>
<accession>A0A9N8ELS1</accession>
<feature type="signal peptide" evidence="1">
    <location>
        <begin position="1"/>
        <end position="21"/>
    </location>
</feature>
<keyword evidence="3" id="KW-1185">Reference proteome</keyword>
<reference evidence="2" key="1">
    <citation type="submission" date="2020-06" db="EMBL/GenBank/DDBJ databases">
        <authorList>
            <consortium name="Plant Systems Biology data submission"/>
        </authorList>
    </citation>
    <scope>NUCLEOTIDE SEQUENCE</scope>
    <source>
        <strain evidence="2">D6</strain>
    </source>
</reference>
<dbReference type="EMBL" id="CAICTM010001326">
    <property type="protein sequence ID" value="CAB9522660.1"/>
    <property type="molecule type" value="Genomic_DNA"/>
</dbReference>
<dbReference type="OrthoDB" id="43189at2759"/>